<evidence type="ECO:0000256" key="1">
    <source>
        <dbReference type="SAM" id="MobiDB-lite"/>
    </source>
</evidence>
<protein>
    <submittedName>
        <fullName evidence="2">Uncharacterized protein</fullName>
    </submittedName>
</protein>
<reference evidence="2" key="1">
    <citation type="journal article" date="2019" name="bioRxiv">
        <title>The Genome of the Zebra Mussel, Dreissena polymorpha: A Resource for Invasive Species Research.</title>
        <authorList>
            <person name="McCartney M.A."/>
            <person name="Auch B."/>
            <person name="Kono T."/>
            <person name="Mallez S."/>
            <person name="Zhang Y."/>
            <person name="Obille A."/>
            <person name="Becker A."/>
            <person name="Abrahante J.E."/>
            <person name="Garbe J."/>
            <person name="Badalamenti J.P."/>
            <person name="Herman A."/>
            <person name="Mangelson H."/>
            <person name="Liachko I."/>
            <person name="Sullivan S."/>
            <person name="Sone E.D."/>
            <person name="Koren S."/>
            <person name="Silverstein K.A.T."/>
            <person name="Beckman K.B."/>
            <person name="Gohl D.M."/>
        </authorList>
    </citation>
    <scope>NUCLEOTIDE SEQUENCE</scope>
    <source>
        <strain evidence="2">Duluth1</strain>
        <tissue evidence="2">Whole animal</tissue>
    </source>
</reference>
<proteinExistence type="predicted"/>
<keyword evidence="3" id="KW-1185">Reference proteome</keyword>
<name>A0A9D4JD52_DREPO</name>
<sequence length="122" mass="14155">MNLNDSTGRCTGKDDTDFPCTVCNKGTEGTTSIECIHRECHTKSLNYEQNEYDYICLDDEEPEIRNKRSPIYEYSDFSLHVMYDENEHKINNKIQQDSNTEDKSDTEEARCDSLHTEAKTVD</sequence>
<accession>A0A9D4JD52</accession>
<comment type="caution">
    <text evidence="2">The sequence shown here is derived from an EMBL/GenBank/DDBJ whole genome shotgun (WGS) entry which is preliminary data.</text>
</comment>
<dbReference type="Proteomes" id="UP000828390">
    <property type="component" value="Unassembled WGS sequence"/>
</dbReference>
<evidence type="ECO:0000313" key="2">
    <source>
        <dbReference type="EMBL" id="KAH3803527.1"/>
    </source>
</evidence>
<organism evidence="2 3">
    <name type="scientific">Dreissena polymorpha</name>
    <name type="common">Zebra mussel</name>
    <name type="synonym">Mytilus polymorpha</name>
    <dbReference type="NCBI Taxonomy" id="45954"/>
    <lineage>
        <taxon>Eukaryota</taxon>
        <taxon>Metazoa</taxon>
        <taxon>Spiralia</taxon>
        <taxon>Lophotrochozoa</taxon>
        <taxon>Mollusca</taxon>
        <taxon>Bivalvia</taxon>
        <taxon>Autobranchia</taxon>
        <taxon>Heteroconchia</taxon>
        <taxon>Euheterodonta</taxon>
        <taxon>Imparidentia</taxon>
        <taxon>Neoheterodontei</taxon>
        <taxon>Myida</taxon>
        <taxon>Dreissenoidea</taxon>
        <taxon>Dreissenidae</taxon>
        <taxon>Dreissena</taxon>
    </lineage>
</organism>
<feature type="compositionally biased region" description="Basic and acidic residues" evidence="1">
    <location>
        <begin position="100"/>
        <end position="122"/>
    </location>
</feature>
<feature type="region of interest" description="Disordered" evidence="1">
    <location>
        <begin position="90"/>
        <end position="122"/>
    </location>
</feature>
<reference evidence="2" key="2">
    <citation type="submission" date="2020-11" db="EMBL/GenBank/DDBJ databases">
        <authorList>
            <person name="McCartney M.A."/>
            <person name="Auch B."/>
            <person name="Kono T."/>
            <person name="Mallez S."/>
            <person name="Becker A."/>
            <person name="Gohl D.M."/>
            <person name="Silverstein K.A.T."/>
            <person name="Koren S."/>
            <person name="Bechman K.B."/>
            <person name="Herman A."/>
            <person name="Abrahante J.E."/>
            <person name="Garbe J."/>
        </authorList>
    </citation>
    <scope>NUCLEOTIDE SEQUENCE</scope>
    <source>
        <strain evidence="2">Duluth1</strain>
        <tissue evidence="2">Whole animal</tissue>
    </source>
</reference>
<dbReference type="AlphaFoldDB" id="A0A9D4JD52"/>
<gene>
    <name evidence="2" type="ORF">DPMN_131790</name>
</gene>
<evidence type="ECO:0000313" key="3">
    <source>
        <dbReference type="Proteomes" id="UP000828390"/>
    </source>
</evidence>
<dbReference type="EMBL" id="JAIWYP010000006">
    <property type="protein sequence ID" value="KAH3803527.1"/>
    <property type="molecule type" value="Genomic_DNA"/>
</dbReference>